<reference evidence="1" key="1">
    <citation type="journal article" date="2014" name="Int. J. Syst. Evol. Microbiol.">
        <title>Complete genome sequence of Corynebacterium casei LMG S-19264T (=DSM 44701T), isolated from a smear-ripened cheese.</title>
        <authorList>
            <consortium name="US DOE Joint Genome Institute (JGI-PGF)"/>
            <person name="Walter F."/>
            <person name="Albersmeier A."/>
            <person name="Kalinowski J."/>
            <person name="Ruckert C."/>
        </authorList>
    </citation>
    <scope>NUCLEOTIDE SEQUENCE</scope>
    <source>
        <strain evidence="1">VKM B-2347</strain>
    </source>
</reference>
<accession>A0A9W6MV67</accession>
<reference evidence="1" key="2">
    <citation type="submission" date="2023-01" db="EMBL/GenBank/DDBJ databases">
        <authorList>
            <person name="Sun Q."/>
            <person name="Evtushenko L."/>
        </authorList>
    </citation>
    <scope>NUCLEOTIDE SEQUENCE</scope>
    <source>
        <strain evidence="1">VKM B-2347</strain>
    </source>
</reference>
<organism evidence="1 2">
    <name type="scientific">Hansschlegelia plantiphila</name>
    <dbReference type="NCBI Taxonomy" id="374655"/>
    <lineage>
        <taxon>Bacteria</taxon>
        <taxon>Pseudomonadati</taxon>
        <taxon>Pseudomonadota</taxon>
        <taxon>Alphaproteobacteria</taxon>
        <taxon>Hyphomicrobiales</taxon>
        <taxon>Methylopilaceae</taxon>
        <taxon>Hansschlegelia</taxon>
    </lineage>
</organism>
<dbReference type="EMBL" id="BSFI01000007">
    <property type="protein sequence ID" value="GLK67632.1"/>
    <property type="molecule type" value="Genomic_DNA"/>
</dbReference>
<comment type="caution">
    <text evidence="1">The sequence shown here is derived from an EMBL/GenBank/DDBJ whole genome shotgun (WGS) entry which is preliminary data.</text>
</comment>
<dbReference type="Proteomes" id="UP001143372">
    <property type="component" value="Unassembled WGS sequence"/>
</dbReference>
<proteinExistence type="predicted"/>
<gene>
    <name evidence="1" type="ORF">GCM10008179_12700</name>
</gene>
<protein>
    <submittedName>
        <fullName evidence="1">Uncharacterized protein</fullName>
    </submittedName>
</protein>
<evidence type="ECO:0000313" key="2">
    <source>
        <dbReference type="Proteomes" id="UP001143372"/>
    </source>
</evidence>
<name>A0A9W6MV67_9HYPH</name>
<evidence type="ECO:0000313" key="1">
    <source>
        <dbReference type="EMBL" id="GLK67632.1"/>
    </source>
</evidence>
<dbReference type="AlphaFoldDB" id="A0A9W6MV67"/>
<sequence>MSMAKFAEALEQAFIQAAGNEAGALRTQAANDAKDFLKRTAIEIPQWTYQYKSGQMSRMEYEGLMRGQVDLAHMHALLHAGLSAAAAERLRKKLIELSIDLAIKFLI</sequence>
<keyword evidence="2" id="KW-1185">Reference proteome</keyword>